<name>A0A4Y7JII1_PAPSO</name>
<gene>
    <name evidence="4" type="ORF">C5167_006764</name>
</gene>
<evidence type="ECO:0000256" key="2">
    <source>
        <dbReference type="ARBA" id="ARBA00022679"/>
    </source>
</evidence>
<dbReference type="STRING" id="3469.A0A4Y7JII1"/>
<proteinExistence type="inferred from homology"/>
<dbReference type="AlphaFoldDB" id="A0A4Y7JII1"/>
<dbReference type="EMBL" id="CM010718">
    <property type="protein sequence ID" value="RZC59465.1"/>
    <property type="molecule type" value="Genomic_DNA"/>
</dbReference>
<keyword evidence="5" id="KW-1185">Reference proteome</keyword>
<dbReference type="OMA" id="CIGNMET"/>
<dbReference type="GO" id="GO:0016746">
    <property type="term" value="F:acyltransferase activity"/>
    <property type="evidence" value="ECO:0007669"/>
    <property type="project" value="UniProtKB-KW"/>
</dbReference>
<dbReference type="Proteomes" id="UP000316621">
    <property type="component" value="Chromosome 4"/>
</dbReference>
<evidence type="ECO:0000313" key="5">
    <source>
        <dbReference type="Proteomes" id="UP000316621"/>
    </source>
</evidence>
<protein>
    <submittedName>
        <fullName evidence="4">Uncharacterized protein</fullName>
    </submittedName>
</protein>
<dbReference type="OrthoDB" id="671439at2759"/>
<evidence type="ECO:0000256" key="1">
    <source>
        <dbReference type="ARBA" id="ARBA00009861"/>
    </source>
</evidence>
<dbReference type="Gramene" id="RZC59465">
    <property type="protein sequence ID" value="RZC59465"/>
    <property type="gene ID" value="C5167_006764"/>
</dbReference>
<dbReference type="PANTHER" id="PTHR31623:SF17">
    <property type="entry name" value="F21J9.9"/>
    <property type="match status" value="1"/>
</dbReference>
<dbReference type="InterPro" id="IPR023213">
    <property type="entry name" value="CAT-like_dom_sf"/>
</dbReference>
<reference evidence="4 5" key="1">
    <citation type="journal article" date="2018" name="Science">
        <title>The opium poppy genome and morphinan production.</title>
        <authorList>
            <person name="Guo L."/>
            <person name="Winzer T."/>
            <person name="Yang X."/>
            <person name="Li Y."/>
            <person name="Ning Z."/>
            <person name="He Z."/>
            <person name="Teodor R."/>
            <person name="Lu Y."/>
            <person name="Bowser T.A."/>
            <person name="Graham I.A."/>
            <person name="Ye K."/>
        </authorList>
    </citation>
    <scope>NUCLEOTIDE SEQUENCE [LARGE SCALE GENOMIC DNA]</scope>
    <source>
        <strain evidence="5">cv. HN1</strain>
        <tissue evidence="4">Leaves</tissue>
    </source>
</reference>
<sequence>MNDMMMKVEVVSTEIIKPSCPTPLHLKSFNLSYLDQIAPPSQIALLLYYNNDNNNQITSEIDSSCTILKKSLAEALSKFYPLAGKVIDNRFVDCNDDGVDYFESKVSNCQLSQLIQLPNVQDLAKIFLPFDPFADSDEGNSTKVLSVQVNVFEDCGGIVIGLCISHKLADACSVITFINDWASIARAIATADHDQQIKGPLFEAQSLFPLKEFLTGFKPPTAPRIVAGDDVIVTKKFVFGSSKLAELKKKAKIDSEIDDVHEQLNYQPTRVQALSALIWRCFIDTDQAKNKGANPTEVYLALFAINLRARMIPPLPLNSFGNVTSVALPMVMSKEVAGNKKNDQQYYPYLVGKVRDSIKKIDGDYVRDLQTSNAFLDGMKSFSENGPSAETLILSFTSWCRFPIYEANFGWGKPIWVGSCTLPMKNAVYLMDTNSSGDGIEAWVSLSKEDMNEFERHPELVAVVS</sequence>
<evidence type="ECO:0000256" key="3">
    <source>
        <dbReference type="ARBA" id="ARBA00023315"/>
    </source>
</evidence>
<dbReference type="Pfam" id="PF02458">
    <property type="entry name" value="Transferase"/>
    <property type="match status" value="1"/>
</dbReference>
<dbReference type="PANTHER" id="PTHR31623">
    <property type="entry name" value="F21J9.9"/>
    <property type="match status" value="1"/>
</dbReference>
<comment type="similarity">
    <text evidence="1">Belongs to the plant acyltransferase family.</text>
</comment>
<keyword evidence="3" id="KW-0012">Acyltransferase</keyword>
<evidence type="ECO:0000313" key="4">
    <source>
        <dbReference type="EMBL" id="RZC59465.1"/>
    </source>
</evidence>
<keyword evidence="2" id="KW-0808">Transferase</keyword>
<organism evidence="4 5">
    <name type="scientific">Papaver somniferum</name>
    <name type="common">Opium poppy</name>
    <dbReference type="NCBI Taxonomy" id="3469"/>
    <lineage>
        <taxon>Eukaryota</taxon>
        <taxon>Viridiplantae</taxon>
        <taxon>Streptophyta</taxon>
        <taxon>Embryophyta</taxon>
        <taxon>Tracheophyta</taxon>
        <taxon>Spermatophyta</taxon>
        <taxon>Magnoliopsida</taxon>
        <taxon>Ranunculales</taxon>
        <taxon>Papaveraceae</taxon>
        <taxon>Papaveroideae</taxon>
        <taxon>Papaver</taxon>
    </lineage>
</organism>
<dbReference type="Gene3D" id="3.30.559.10">
    <property type="entry name" value="Chloramphenicol acetyltransferase-like domain"/>
    <property type="match status" value="2"/>
</dbReference>
<accession>A0A4Y7JII1</accession>